<organism evidence="4 5">
    <name type="scientific">Phaeoacremonium minimum (strain UCR-PA7)</name>
    <name type="common">Esca disease fungus</name>
    <name type="synonym">Togninia minima</name>
    <dbReference type="NCBI Taxonomy" id="1286976"/>
    <lineage>
        <taxon>Eukaryota</taxon>
        <taxon>Fungi</taxon>
        <taxon>Dikarya</taxon>
        <taxon>Ascomycota</taxon>
        <taxon>Pezizomycotina</taxon>
        <taxon>Sordariomycetes</taxon>
        <taxon>Sordariomycetidae</taxon>
        <taxon>Togniniales</taxon>
        <taxon>Togniniaceae</taxon>
        <taxon>Phaeoacremonium</taxon>
    </lineage>
</organism>
<dbReference type="GeneID" id="19323114"/>
<accession>R8BQV2</accession>
<evidence type="ECO:0000256" key="2">
    <source>
        <dbReference type="ARBA" id="ARBA00023002"/>
    </source>
</evidence>
<evidence type="ECO:0000259" key="3">
    <source>
        <dbReference type="Pfam" id="PF08546"/>
    </source>
</evidence>
<dbReference type="SUPFAM" id="SSF48179">
    <property type="entry name" value="6-phosphogluconate dehydrogenase C-terminal domain-like"/>
    <property type="match status" value="1"/>
</dbReference>
<dbReference type="GO" id="GO:0005739">
    <property type="term" value="C:mitochondrion"/>
    <property type="evidence" value="ECO:0007669"/>
    <property type="project" value="TreeGrafter"/>
</dbReference>
<evidence type="ECO:0000313" key="4">
    <source>
        <dbReference type="EMBL" id="EOO01670.1"/>
    </source>
</evidence>
<dbReference type="InterPro" id="IPR008927">
    <property type="entry name" value="6-PGluconate_DH-like_C_sf"/>
</dbReference>
<evidence type="ECO:0000256" key="1">
    <source>
        <dbReference type="ARBA" id="ARBA00022857"/>
    </source>
</evidence>
<keyword evidence="2" id="KW-0560">Oxidoreductase</keyword>
<dbReference type="Pfam" id="PF08546">
    <property type="entry name" value="ApbA_C"/>
    <property type="match status" value="1"/>
</dbReference>
<evidence type="ECO:0000313" key="5">
    <source>
        <dbReference type="Proteomes" id="UP000014074"/>
    </source>
</evidence>
<dbReference type="Gene3D" id="1.10.1040.10">
    <property type="entry name" value="N-(1-d-carboxylethyl)-l-norvaline Dehydrogenase, domain 2"/>
    <property type="match status" value="1"/>
</dbReference>
<dbReference type="KEGG" id="tmn:UCRPA7_2826"/>
<feature type="domain" description="Ketopantoate reductase C-terminal" evidence="3">
    <location>
        <begin position="74"/>
        <end position="203"/>
    </location>
</feature>
<dbReference type="InterPro" id="IPR013328">
    <property type="entry name" value="6PGD_dom2"/>
</dbReference>
<dbReference type="PANTHER" id="PTHR43765:SF2">
    <property type="entry name" value="2-DEHYDROPANTOATE 2-REDUCTASE"/>
    <property type="match status" value="1"/>
</dbReference>
<dbReference type="EMBL" id="KB932984">
    <property type="protein sequence ID" value="EOO01670.1"/>
    <property type="molecule type" value="Genomic_DNA"/>
</dbReference>
<protein>
    <submittedName>
        <fullName evidence="4">Putative 2-dehydropantoate 2-protein</fullName>
    </submittedName>
</protein>
<dbReference type="OrthoDB" id="73846at2759"/>
<dbReference type="GO" id="GO:0050661">
    <property type="term" value="F:NADP binding"/>
    <property type="evidence" value="ECO:0007669"/>
    <property type="project" value="TreeGrafter"/>
</dbReference>
<keyword evidence="5" id="KW-1185">Reference proteome</keyword>
<dbReference type="HOGENOM" id="CLU_1256814_0_0_1"/>
<keyword evidence="1" id="KW-0521">NADP</keyword>
<dbReference type="AlphaFoldDB" id="R8BQV2"/>
<sequence length="220" mass="25119">MTHSFGHEKGRVFSVSEAVRGRLFLTALPRGASYSRMRFHPPIERQPRATSLIKTLSTTAGLNAGGFSLEEFLLKKLPSMVFHSITDSLSVILDFSYDKLLDNDYRYILIGQLLDEIYNVIMSLPELPNASKIVDRMSKDKLRRDIVKKLRSKGYDESRMLHRIRAGRMTDIDYLNGYFVKKGKELGIKCPTNEMVMNLVKAKLSARRKEMEAAIPFEIA</sequence>
<dbReference type="PANTHER" id="PTHR43765">
    <property type="entry name" value="2-DEHYDROPANTOATE 2-REDUCTASE-RELATED"/>
    <property type="match status" value="1"/>
</dbReference>
<dbReference type="InterPro" id="IPR013752">
    <property type="entry name" value="KPA_reductase"/>
</dbReference>
<reference evidence="5" key="1">
    <citation type="journal article" date="2013" name="Genome Announc.">
        <title>Draft genome sequence of the ascomycete Phaeoacremonium aleophilum strain UCR-PA7, a causal agent of the esca disease complex in grapevines.</title>
        <authorList>
            <person name="Blanco-Ulate B."/>
            <person name="Rolshausen P."/>
            <person name="Cantu D."/>
        </authorList>
    </citation>
    <scope>NUCLEOTIDE SEQUENCE [LARGE SCALE GENOMIC DNA]</scope>
    <source>
        <strain evidence="5">UCR-PA7</strain>
    </source>
</reference>
<proteinExistence type="predicted"/>
<dbReference type="Proteomes" id="UP000014074">
    <property type="component" value="Unassembled WGS sequence"/>
</dbReference>
<dbReference type="RefSeq" id="XP_007913612.1">
    <property type="nucleotide sequence ID" value="XM_007915421.1"/>
</dbReference>
<dbReference type="eggNOG" id="ENOG502QPT5">
    <property type="taxonomic scope" value="Eukaryota"/>
</dbReference>
<dbReference type="GO" id="GO:0008677">
    <property type="term" value="F:2-dehydropantoate 2-reductase activity"/>
    <property type="evidence" value="ECO:0007669"/>
    <property type="project" value="TreeGrafter"/>
</dbReference>
<gene>
    <name evidence="4" type="ORF">UCRPA7_2826</name>
</gene>
<dbReference type="InterPro" id="IPR050838">
    <property type="entry name" value="Ketopantoate_reductase"/>
</dbReference>
<name>R8BQV2_PHAM7</name>